<proteinExistence type="predicted"/>
<evidence type="ECO:0000313" key="2">
    <source>
        <dbReference type="EMBL" id="KAJ3052673.1"/>
    </source>
</evidence>
<gene>
    <name evidence="2" type="ORF">HK097_005876</name>
</gene>
<comment type="caution">
    <text evidence="2">The sequence shown here is derived from an EMBL/GenBank/DDBJ whole genome shotgun (WGS) entry which is preliminary data.</text>
</comment>
<feature type="region of interest" description="Disordered" evidence="1">
    <location>
        <begin position="184"/>
        <end position="230"/>
    </location>
</feature>
<dbReference type="AlphaFoldDB" id="A0AAD5SDV9"/>
<feature type="compositionally biased region" description="Basic and acidic residues" evidence="1">
    <location>
        <begin position="134"/>
        <end position="150"/>
    </location>
</feature>
<evidence type="ECO:0000313" key="3">
    <source>
        <dbReference type="Proteomes" id="UP001212841"/>
    </source>
</evidence>
<feature type="compositionally biased region" description="Basic residues" evidence="1">
    <location>
        <begin position="202"/>
        <end position="220"/>
    </location>
</feature>
<keyword evidence="3" id="KW-1185">Reference proteome</keyword>
<accession>A0AAD5SDV9</accession>
<feature type="compositionally biased region" description="Acidic residues" evidence="1">
    <location>
        <begin position="84"/>
        <end position="96"/>
    </location>
</feature>
<dbReference type="Proteomes" id="UP001212841">
    <property type="component" value="Unassembled WGS sequence"/>
</dbReference>
<sequence>MVEKMQMGFTDDNMIALTEFIKGEVPAEVFKRVLTIDIDFLLPIYKKVRANEQPKESEGSVTKKTWLIDVEGLKKSWKQKFPESEDPPVEQESQDVPEEKPKSKRGVMTDAKLANLAKARETRKKNLQAKKTKYPKDKRSALEKRIQEQEDLEERIAAEAEKNAMELIERKKQEEKLREYRLWKKQQEETKKDEEEKPVQKSTKKKATAKPKAPAKKKKPKIEDSDGGSQ</sequence>
<reference evidence="2" key="1">
    <citation type="submission" date="2020-05" db="EMBL/GenBank/DDBJ databases">
        <title>Phylogenomic resolution of chytrid fungi.</title>
        <authorList>
            <person name="Stajich J.E."/>
            <person name="Amses K."/>
            <person name="Simmons R."/>
            <person name="Seto K."/>
            <person name="Myers J."/>
            <person name="Bonds A."/>
            <person name="Quandt C.A."/>
            <person name="Barry K."/>
            <person name="Liu P."/>
            <person name="Grigoriev I."/>
            <person name="Longcore J.E."/>
            <person name="James T.Y."/>
        </authorList>
    </citation>
    <scope>NUCLEOTIDE SEQUENCE</scope>
    <source>
        <strain evidence="2">JEL0318</strain>
    </source>
</reference>
<feature type="region of interest" description="Disordered" evidence="1">
    <location>
        <begin position="78"/>
        <end position="150"/>
    </location>
</feature>
<evidence type="ECO:0000256" key="1">
    <source>
        <dbReference type="SAM" id="MobiDB-lite"/>
    </source>
</evidence>
<feature type="compositionally biased region" description="Basic and acidic residues" evidence="1">
    <location>
        <begin position="184"/>
        <end position="199"/>
    </location>
</feature>
<name>A0AAD5SDV9_9FUNG</name>
<feature type="compositionally biased region" description="Basic residues" evidence="1">
    <location>
        <begin position="121"/>
        <end position="133"/>
    </location>
</feature>
<protein>
    <submittedName>
        <fullName evidence="2">Uncharacterized protein</fullName>
    </submittedName>
</protein>
<organism evidence="2 3">
    <name type="scientific">Rhizophlyctis rosea</name>
    <dbReference type="NCBI Taxonomy" id="64517"/>
    <lineage>
        <taxon>Eukaryota</taxon>
        <taxon>Fungi</taxon>
        <taxon>Fungi incertae sedis</taxon>
        <taxon>Chytridiomycota</taxon>
        <taxon>Chytridiomycota incertae sedis</taxon>
        <taxon>Chytridiomycetes</taxon>
        <taxon>Rhizophlyctidales</taxon>
        <taxon>Rhizophlyctidaceae</taxon>
        <taxon>Rhizophlyctis</taxon>
    </lineage>
</organism>
<dbReference type="EMBL" id="JADGJD010000276">
    <property type="protein sequence ID" value="KAJ3052673.1"/>
    <property type="molecule type" value="Genomic_DNA"/>
</dbReference>